<dbReference type="GO" id="GO:0009252">
    <property type="term" value="P:peptidoglycan biosynthetic process"/>
    <property type="evidence" value="ECO:0007669"/>
    <property type="project" value="UniProtKB-UniRule"/>
</dbReference>
<proteinExistence type="inferred from homology"/>
<feature type="active site" evidence="14">
    <location>
        <position position="338"/>
    </location>
</feature>
<feature type="active site" evidence="14">
    <location>
        <position position="13"/>
    </location>
</feature>
<dbReference type="PIRSF" id="PIRSF039102">
    <property type="entry name" value="Ddl/VanB"/>
    <property type="match status" value="1"/>
</dbReference>
<reference evidence="19 20" key="1">
    <citation type="submission" date="2020-08" db="EMBL/GenBank/DDBJ databases">
        <title>Genomic Encyclopedia of Type Strains, Phase IV (KMG-IV): sequencing the most valuable type-strain genomes for metagenomic binning, comparative biology and taxonomic classification.</title>
        <authorList>
            <person name="Goeker M."/>
        </authorList>
    </citation>
    <scope>NUCLEOTIDE SEQUENCE [LARGE SCALE GENOMIC DNA]</scope>
    <source>
        <strain evidence="19 20">DSM 103679</strain>
    </source>
</reference>
<dbReference type="PANTHER" id="PTHR23132:SF25">
    <property type="entry name" value="D-ALANINE--D-ALANINE LIGASE A"/>
    <property type="match status" value="1"/>
</dbReference>
<comment type="catalytic activity">
    <reaction evidence="12 13">
        <text>2 D-alanine + ATP = D-alanyl-D-alanine + ADP + phosphate + H(+)</text>
        <dbReference type="Rhea" id="RHEA:11224"/>
        <dbReference type="ChEBI" id="CHEBI:15378"/>
        <dbReference type="ChEBI" id="CHEBI:30616"/>
        <dbReference type="ChEBI" id="CHEBI:43474"/>
        <dbReference type="ChEBI" id="CHEBI:57416"/>
        <dbReference type="ChEBI" id="CHEBI:57822"/>
        <dbReference type="ChEBI" id="CHEBI:456216"/>
        <dbReference type="EC" id="6.3.2.4"/>
    </reaction>
</comment>
<dbReference type="EC" id="6.3.2.4" evidence="13"/>
<dbReference type="FunFam" id="3.30.470.20:FF:000008">
    <property type="entry name" value="D-alanine--D-alanine ligase"/>
    <property type="match status" value="1"/>
</dbReference>
<evidence type="ECO:0000256" key="12">
    <source>
        <dbReference type="ARBA" id="ARBA00047614"/>
    </source>
</evidence>
<dbReference type="InterPro" id="IPR005905">
    <property type="entry name" value="D_ala_D_ala"/>
</dbReference>
<dbReference type="NCBIfam" id="TIGR01205">
    <property type="entry name" value="D_ala_D_alaTIGR"/>
    <property type="match status" value="1"/>
</dbReference>
<sequence>MNIILIYGGKSGEHEISLLSCASVARAISSEHSVKMISIAKDGKWYLENDSVFNELRNNPDAKLSVHADEKNAVSIFPGNSRNSIFYACGSFIPCDAVFPVMHGTYSEDGTIQGLFEMAGIPYVGCGVLASAASMDKDTTKILWKAAGLPVVPGICLTRSDVNDSKRYDGLIEKAIQEYGFPLFVKPCSAGSSDGASKANDRRELNAALMEAFNWDNKVLVEKAINAREVECSVTGNSITEDSSADCTVLKAYGPGEIVPKHTFYDYDAKYNDPDGAELKIPALLDEDKLEYIRTTAKKAYAAVNASGLSRVDFFIDRDTGDTYLNEINTLPGFTSISMFPKMCSAAGLEYTKLIDYLLEEALHAFKEKERLCTSRT</sequence>
<keyword evidence="7 16" id="KW-0460">Magnesium</keyword>
<name>A0A840SJU3_9SPIR</name>
<comment type="cofactor">
    <cofactor evidence="16">
        <name>Mg(2+)</name>
        <dbReference type="ChEBI" id="CHEBI:18420"/>
    </cofactor>
    <cofactor evidence="16">
        <name>Mn(2+)</name>
        <dbReference type="ChEBI" id="CHEBI:29035"/>
    </cofactor>
    <text evidence="16">Binds 2 magnesium or manganese ions per subunit.</text>
</comment>
<dbReference type="InterPro" id="IPR011095">
    <property type="entry name" value="Dala_Dala_lig_C"/>
</dbReference>
<accession>A0A840SJU3</accession>
<dbReference type="InterPro" id="IPR011761">
    <property type="entry name" value="ATP-grasp"/>
</dbReference>
<dbReference type="RefSeq" id="WP_184653053.1">
    <property type="nucleotide sequence ID" value="NZ_JACHFR010000003.1"/>
</dbReference>
<dbReference type="SUPFAM" id="SSF52440">
    <property type="entry name" value="PreATP-grasp domain"/>
    <property type="match status" value="1"/>
</dbReference>
<feature type="binding site" evidence="15">
    <location>
        <begin position="326"/>
        <end position="327"/>
    </location>
    <ligand>
        <name>ATP</name>
        <dbReference type="ChEBI" id="CHEBI:30616"/>
    </ligand>
</feature>
<evidence type="ECO:0000256" key="8">
    <source>
        <dbReference type="ARBA" id="ARBA00022960"/>
    </source>
</evidence>
<feature type="binding site" evidence="15">
    <location>
        <begin position="184"/>
        <end position="186"/>
    </location>
    <ligand>
        <name>ATP</name>
        <dbReference type="ChEBI" id="CHEBI:30616"/>
    </ligand>
</feature>
<feature type="active site" evidence="14">
    <location>
        <position position="192"/>
    </location>
</feature>
<dbReference type="HAMAP" id="MF_00047">
    <property type="entry name" value="Dala_Dala_lig"/>
    <property type="match status" value="1"/>
</dbReference>
<dbReference type="PROSITE" id="PS50975">
    <property type="entry name" value="ATP_GRASP"/>
    <property type="match status" value="1"/>
</dbReference>
<dbReference type="InterPro" id="IPR013815">
    <property type="entry name" value="ATP_grasp_subdomain_1"/>
</dbReference>
<evidence type="ECO:0000313" key="19">
    <source>
        <dbReference type="EMBL" id="MBB5219632.1"/>
    </source>
</evidence>
<dbReference type="UniPathway" id="UPA00219"/>
<evidence type="ECO:0000256" key="7">
    <source>
        <dbReference type="ARBA" id="ARBA00022842"/>
    </source>
</evidence>
<keyword evidence="13" id="KW-0963">Cytoplasm</keyword>
<dbReference type="AlphaFoldDB" id="A0A840SJU3"/>
<feature type="binding site" evidence="16">
    <location>
        <position position="329"/>
    </location>
    <ligand>
        <name>Mg(2+)</name>
        <dbReference type="ChEBI" id="CHEBI:18420"/>
        <label>2</label>
    </ligand>
</feature>
<dbReference type="PANTHER" id="PTHR23132">
    <property type="entry name" value="D-ALANINE--D-ALANINE LIGASE"/>
    <property type="match status" value="1"/>
</dbReference>
<comment type="pathway">
    <text evidence="13">Cell wall biogenesis; peptidoglycan biosynthesis.</text>
</comment>
<evidence type="ECO:0000256" key="1">
    <source>
        <dbReference type="ARBA" id="ARBA00001936"/>
    </source>
</evidence>
<keyword evidence="8 13" id="KW-0133">Cell shape</keyword>
<keyword evidence="11 13" id="KW-0961">Cell wall biogenesis/degradation</keyword>
<dbReference type="Gene3D" id="3.30.1490.20">
    <property type="entry name" value="ATP-grasp fold, A domain"/>
    <property type="match status" value="1"/>
</dbReference>
<feature type="binding site" evidence="16">
    <location>
        <position position="327"/>
    </location>
    <ligand>
        <name>Mg(2+)</name>
        <dbReference type="ChEBI" id="CHEBI:18420"/>
        <label>2</label>
    </ligand>
</feature>
<evidence type="ECO:0000256" key="9">
    <source>
        <dbReference type="ARBA" id="ARBA00022984"/>
    </source>
</evidence>
<feature type="binding site" evidence="15">
    <location>
        <begin position="192"/>
        <end position="193"/>
    </location>
    <ligand>
        <name>ATP</name>
        <dbReference type="ChEBI" id="CHEBI:30616"/>
    </ligand>
</feature>
<dbReference type="InterPro" id="IPR016185">
    <property type="entry name" value="PreATP-grasp_dom_sf"/>
</dbReference>
<dbReference type="Gene3D" id="3.40.50.20">
    <property type="match status" value="1"/>
</dbReference>
<dbReference type="GO" id="GO:0005524">
    <property type="term" value="F:ATP binding"/>
    <property type="evidence" value="ECO:0007669"/>
    <property type="project" value="UniProtKB-UniRule"/>
</dbReference>
<comment type="subcellular location">
    <subcellularLocation>
        <location evidence="13">Cytoplasm</location>
    </subcellularLocation>
</comment>
<feature type="binding site" evidence="16">
    <location>
        <position position="327"/>
    </location>
    <ligand>
        <name>Mg(2+)</name>
        <dbReference type="ChEBI" id="CHEBI:18420"/>
        <label>1</label>
    </ligand>
</feature>
<evidence type="ECO:0000256" key="11">
    <source>
        <dbReference type="ARBA" id="ARBA00023316"/>
    </source>
</evidence>
<comment type="similarity">
    <text evidence="2 13">Belongs to the D-alanine--D-alanine ligase family.</text>
</comment>
<keyword evidence="20" id="KW-1185">Reference proteome</keyword>
<keyword evidence="10 16" id="KW-0464">Manganese</keyword>
<dbReference type="GO" id="GO:0008716">
    <property type="term" value="F:D-alanine-D-alanine ligase activity"/>
    <property type="evidence" value="ECO:0007669"/>
    <property type="project" value="UniProtKB-UniRule"/>
</dbReference>
<dbReference type="Pfam" id="PF07478">
    <property type="entry name" value="Dala_Dala_lig_C"/>
    <property type="match status" value="1"/>
</dbReference>
<evidence type="ECO:0000256" key="17">
    <source>
        <dbReference type="PROSITE-ProRule" id="PRU00409"/>
    </source>
</evidence>
<evidence type="ECO:0000256" key="13">
    <source>
        <dbReference type="HAMAP-Rule" id="MF_00047"/>
    </source>
</evidence>
<protein>
    <recommendedName>
        <fullName evidence="13">D-alanine--D-alanine ligase</fullName>
        <ecNumber evidence="13">6.3.2.4</ecNumber>
    </recommendedName>
    <alternativeName>
        <fullName evidence="13">D-Ala-D-Ala ligase</fullName>
    </alternativeName>
    <alternativeName>
        <fullName evidence="13">D-alanylalanine synthetase</fullName>
    </alternativeName>
</protein>
<evidence type="ECO:0000256" key="2">
    <source>
        <dbReference type="ARBA" id="ARBA00010871"/>
    </source>
</evidence>
<dbReference type="InterPro" id="IPR011127">
    <property type="entry name" value="Dala_Dala_lig_N"/>
</dbReference>
<evidence type="ECO:0000256" key="6">
    <source>
        <dbReference type="ARBA" id="ARBA00022840"/>
    </source>
</evidence>
<evidence type="ECO:0000256" key="14">
    <source>
        <dbReference type="PIRSR" id="PIRSR039102-1"/>
    </source>
</evidence>
<comment type="cofactor">
    <cofactor evidence="1">
        <name>Mn(2+)</name>
        <dbReference type="ChEBI" id="CHEBI:29035"/>
    </cofactor>
</comment>
<gene>
    <name evidence="13" type="primary">ddl</name>
    <name evidence="19" type="ORF">HNP77_002014</name>
</gene>
<dbReference type="PROSITE" id="PS00844">
    <property type="entry name" value="DALA_DALA_LIGASE_2"/>
    <property type="match status" value="1"/>
</dbReference>
<keyword evidence="3 13" id="KW-0436">Ligase</keyword>
<comment type="function">
    <text evidence="13">Cell wall formation.</text>
</comment>
<dbReference type="EMBL" id="JACHFR010000003">
    <property type="protein sequence ID" value="MBB5219632.1"/>
    <property type="molecule type" value="Genomic_DNA"/>
</dbReference>
<evidence type="ECO:0000256" key="3">
    <source>
        <dbReference type="ARBA" id="ARBA00022598"/>
    </source>
</evidence>
<dbReference type="NCBIfam" id="NF002528">
    <property type="entry name" value="PRK01966.1-4"/>
    <property type="match status" value="1"/>
</dbReference>
<evidence type="ECO:0000313" key="20">
    <source>
        <dbReference type="Proteomes" id="UP000578697"/>
    </source>
</evidence>
<dbReference type="Proteomes" id="UP000578697">
    <property type="component" value="Unassembled WGS sequence"/>
</dbReference>
<evidence type="ECO:0000256" key="16">
    <source>
        <dbReference type="PIRSR" id="PIRSR039102-3"/>
    </source>
</evidence>
<keyword evidence="9 13" id="KW-0573">Peptidoglycan synthesis</keyword>
<dbReference type="Gene3D" id="3.30.470.20">
    <property type="entry name" value="ATP-grasp fold, B domain"/>
    <property type="match status" value="1"/>
</dbReference>
<evidence type="ECO:0000256" key="4">
    <source>
        <dbReference type="ARBA" id="ARBA00022723"/>
    </source>
</evidence>
<keyword evidence="4 16" id="KW-0479">Metal-binding</keyword>
<feature type="binding site" evidence="16">
    <location>
        <position position="313"/>
    </location>
    <ligand>
        <name>Mg(2+)</name>
        <dbReference type="ChEBI" id="CHEBI:18420"/>
        <label>1</label>
    </ligand>
</feature>
<feature type="binding site" evidence="15">
    <location>
        <position position="137"/>
    </location>
    <ligand>
        <name>ATP</name>
        <dbReference type="ChEBI" id="CHEBI:30616"/>
    </ligand>
</feature>
<evidence type="ECO:0000259" key="18">
    <source>
        <dbReference type="PROSITE" id="PS50975"/>
    </source>
</evidence>
<dbReference type="GO" id="GO:0071555">
    <property type="term" value="P:cell wall organization"/>
    <property type="evidence" value="ECO:0007669"/>
    <property type="project" value="UniProtKB-KW"/>
</dbReference>
<keyword evidence="6 17" id="KW-0067">ATP-binding</keyword>
<organism evidence="19 20">
    <name type="scientific">Treponema rectale</name>
    <dbReference type="NCBI Taxonomy" id="744512"/>
    <lineage>
        <taxon>Bacteria</taxon>
        <taxon>Pseudomonadati</taxon>
        <taxon>Spirochaetota</taxon>
        <taxon>Spirochaetia</taxon>
        <taxon>Spirochaetales</taxon>
        <taxon>Treponemataceae</taxon>
        <taxon>Treponema</taxon>
    </lineage>
</organism>
<comment type="caution">
    <text evidence="19">The sequence shown here is derived from an EMBL/GenBank/DDBJ whole genome shotgun (WGS) entry which is preliminary data.</text>
</comment>
<keyword evidence="5 15" id="KW-0547">Nucleotide-binding</keyword>
<evidence type="ECO:0000256" key="5">
    <source>
        <dbReference type="ARBA" id="ARBA00022741"/>
    </source>
</evidence>
<feature type="binding site" evidence="15">
    <location>
        <begin position="222"/>
        <end position="229"/>
    </location>
    <ligand>
        <name>ATP</name>
        <dbReference type="ChEBI" id="CHEBI:30616"/>
    </ligand>
</feature>
<feature type="domain" description="ATP-grasp" evidence="18">
    <location>
        <begin position="141"/>
        <end position="360"/>
    </location>
</feature>
<dbReference type="Pfam" id="PF01820">
    <property type="entry name" value="Dala_Dala_lig_N"/>
    <property type="match status" value="1"/>
</dbReference>
<dbReference type="GO" id="GO:0008360">
    <property type="term" value="P:regulation of cell shape"/>
    <property type="evidence" value="ECO:0007669"/>
    <property type="project" value="UniProtKB-KW"/>
</dbReference>
<evidence type="ECO:0000256" key="10">
    <source>
        <dbReference type="ARBA" id="ARBA00023211"/>
    </source>
</evidence>
<dbReference type="GO" id="GO:0005829">
    <property type="term" value="C:cytosol"/>
    <property type="evidence" value="ECO:0007669"/>
    <property type="project" value="TreeGrafter"/>
</dbReference>
<evidence type="ECO:0000256" key="15">
    <source>
        <dbReference type="PIRSR" id="PIRSR039102-2"/>
    </source>
</evidence>
<dbReference type="GO" id="GO:0046872">
    <property type="term" value="F:metal ion binding"/>
    <property type="evidence" value="ECO:0007669"/>
    <property type="project" value="UniProtKB-KW"/>
</dbReference>
<dbReference type="InterPro" id="IPR000291">
    <property type="entry name" value="D-Ala_lig_Van_CS"/>
</dbReference>
<dbReference type="SUPFAM" id="SSF56059">
    <property type="entry name" value="Glutathione synthetase ATP-binding domain-like"/>
    <property type="match status" value="1"/>
</dbReference>